<organism evidence="3 4">
    <name type="scientific">Tomitella fengzijianii</name>
    <dbReference type="NCBI Taxonomy" id="2597660"/>
    <lineage>
        <taxon>Bacteria</taxon>
        <taxon>Bacillati</taxon>
        <taxon>Actinomycetota</taxon>
        <taxon>Actinomycetes</taxon>
        <taxon>Mycobacteriales</taxon>
        <taxon>Tomitella</taxon>
    </lineage>
</organism>
<dbReference type="GO" id="GO:0008757">
    <property type="term" value="F:S-adenosylmethionine-dependent methyltransferase activity"/>
    <property type="evidence" value="ECO:0007669"/>
    <property type="project" value="InterPro"/>
</dbReference>
<accession>A0A516X1G5</accession>
<proteinExistence type="predicted"/>
<feature type="compositionally biased region" description="Basic and acidic residues" evidence="1">
    <location>
        <begin position="41"/>
        <end position="52"/>
    </location>
</feature>
<dbReference type="InterPro" id="IPR029063">
    <property type="entry name" value="SAM-dependent_MTases_sf"/>
</dbReference>
<evidence type="ECO:0000259" key="2">
    <source>
        <dbReference type="Pfam" id="PF08241"/>
    </source>
</evidence>
<dbReference type="EMBL" id="CP041765">
    <property type="protein sequence ID" value="QDQ96926.1"/>
    <property type="molecule type" value="Genomic_DNA"/>
</dbReference>
<dbReference type="Proteomes" id="UP000317344">
    <property type="component" value="Chromosome"/>
</dbReference>
<dbReference type="RefSeq" id="WP_143907096.1">
    <property type="nucleotide sequence ID" value="NZ_CP041765.1"/>
</dbReference>
<dbReference type="AlphaFoldDB" id="A0A516X1G5"/>
<reference evidence="3 4" key="2">
    <citation type="submission" date="2019-07" db="EMBL/GenBank/DDBJ databases">
        <authorList>
            <person name="Huang Y."/>
        </authorList>
    </citation>
    <scope>NUCLEOTIDE SEQUENCE [LARGE SCALE GENOMIC DNA]</scope>
    <source>
        <strain evidence="3 4">HY188</strain>
    </source>
</reference>
<dbReference type="Gene3D" id="3.40.50.150">
    <property type="entry name" value="Vaccinia Virus protein VP39"/>
    <property type="match status" value="1"/>
</dbReference>
<dbReference type="OrthoDB" id="3571292at2"/>
<dbReference type="KEGG" id="toy:FO059_05760"/>
<gene>
    <name evidence="3" type="ORF">FO059_05760</name>
</gene>
<dbReference type="Pfam" id="PF08241">
    <property type="entry name" value="Methyltransf_11"/>
    <property type="match status" value="1"/>
</dbReference>
<keyword evidence="4" id="KW-1185">Reference proteome</keyword>
<evidence type="ECO:0000313" key="4">
    <source>
        <dbReference type="Proteomes" id="UP000317344"/>
    </source>
</evidence>
<feature type="region of interest" description="Disordered" evidence="1">
    <location>
        <begin position="1"/>
        <end position="52"/>
    </location>
</feature>
<keyword evidence="3" id="KW-0489">Methyltransferase</keyword>
<dbReference type="NCBIfam" id="NF041255">
    <property type="entry name" value="mycofact_MftM"/>
    <property type="match status" value="1"/>
</dbReference>
<evidence type="ECO:0000256" key="1">
    <source>
        <dbReference type="SAM" id="MobiDB-lite"/>
    </source>
</evidence>
<keyword evidence="3" id="KW-0808">Transferase</keyword>
<dbReference type="SUPFAM" id="SSF53335">
    <property type="entry name" value="S-adenosyl-L-methionine-dependent methyltransferases"/>
    <property type="match status" value="1"/>
</dbReference>
<sequence length="364" mass="39560">MTLDLHTAPVHPSHAARSSVTPSPVTRPDRRLHAPGSGRPAKRDQRLGHRHDDAHRIQGRWVGEQGGHRQGDHGHWERDGVRVCHVDSATARTLLAERPRGTGVVDTRHFRAFRTGRTLTVLHRFDAETISDDAAGLIAAELDATGMLAGPAEFEATLIGLVHSAPGHVPGHPAHHVAASPWIPFYRNSVAALERGSAAFAPVHRRAEQLISGTEVLDLGSCFGFFPLRLARDRRTAPLSVTATDLSAGTMRLLDDAASAMQRPLRTLTCDAASVPLPDRAADTVTVLHLLEHLPPRKAFAVVQEAVRLARRRVIVAVPYEGQAQTCFGHVQTFDARDLHTLGTRLGMGYTVGDHHGGWLVLDH</sequence>
<protein>
    <submittedName>
        <fullName evidence="3">Class I SAM-dependent methyltransferase</fullName>
    </submittedName>
</protein>
<dbReference type="InterPro" id="IPR013216">
    <property type="entry name" value="Methyltransf_11"/>
</dbReference>
<name>A0A516X1G5_9ACTN</name>
<evidence type="ECO:0000313" key="3">
    <source>
        <dbReference type="EMBL" id="QDQ96926.1"/>
    </source>
</evidence>
<reference evidence="3 4" key="1">
    <citation type="submission" date="2019-07" db="EMBL/GenBank/DDBJ databases">
        <title>Tomitella cavernea sp. nov., an actinomycete isolated from soil.</title>
        <authorList>
            <person name="Cheng J."/>
        </authorList>
    </citation>
    <scope>NUCLEOTIDE SEQUENCE [LARGE SCALE GENOMIC DNA]</scope>
    <source>
        <strain evidence="3 4">HY188</strain>
    </source>
</reference>
<dbReference type="GO" id="GO:0032259">
    <property type="term" value="P:methylation"/>
    <property type="evidence" value="ECO:0007669"/>
    <property type="project" value="UniProtKB-KW"/>
</dbReference>
<feature type="domain" description="Methyltransferase type 11" evidence="2">
    <location>
        <begin position="217"/>
        <end position="312"/>
    </location>
</feature>